<evidence type="ECO:0000256" key="1">
    <source>
        <dbReference type="SAM" id="MobiDB-lite"/>
    </source>
</evidence>
<feature type="compositionally biased region" description="Basic and acidic residues" evidence="1">
    <location>
        <begin position="48"/>
        <end position="57"/>
    </location>
</feature>
<name>A0A9N9IFR6_FUNMO</name>
<feature type="region of interest" description="Disordered" evidence="1">
    <location>
        <begin position="1"/>
        <end position="69"/>
    </location>
</feature>
<feature type="region of interest" description="Disordered" evidence="1">
    <location>
        <begin position="173"/>
        <end position="243"/>
    </location>
</feature>
<feature type="non-terminal residue" evidence="2">
    <location>
        <position position="1"/>
    </location>
</feature>
<comment type="caution">
    <text evidence="2">The sequence shown here is derived from an EMBL/GenBank/DDBJ whole genome shotgun (WGS) entry which is preliminary data.</text>
</comment>
<organism evidence="2 3">
    <name type="scientific">Funneliformis mosseae</name>
    <name type="common">Endomycorrhizal fungus</name>
    <name type="synonym">Glomus mosseae</name>
    <dbReference type="NCBI Taxonomy" id="27381"/>
    <lineage>
        <taxon>Eukaryota</taxon>
        <taxon>Fungi</taxon>
        <taxon>Fungi incertae sedis</taxon>
        <taxon>Mucoromycota</taxon>
        <taxon>Glomeromycotina</taxon>
        <taxon>Glomeromycetes</taxon>
        <taxon>Glomerales</taxon>
        <taxon>Glomeraceae</taxon>
        <taxon>Funneliformis</taxon>
    </lineage>
</organism>
<dbReference type="AlphaFoldDB" id="A0A9N9IFR6"/>
<feature type="compositionally biased region" description="Polar residues" evidence="1">
    <location>
        <begin position="1"/>
        <end position="16"/>
    </location>
</feature>
<accession>A0A9N9IFR6</accession>
<feature type="compositionally biased region" description="Acidic residues" evidence="1">
    <location>
        <begin position="58"/>
        <end position="68"/>
    </location>
</feature>
<sequence>MSTDEQQIPSTSTTKEIQYEQYEIENDDSDRVHQNLQEVQQEDMQVETQKEDMQEVEAREEEDMQEEAQQEKVYDYVQQPIASSSTAESSNHTLRDDNLEQHNPAMQLLNRRGIPITYSKLSDRYTFSFSADLISQFDKYRAHMRESIRQELDKIYAESDKNKEEIFSIHQVHHGPAASVHSNSQETSTRNRSTDDAPKSCLPTKSSNKHNGGKSFRISFLRGKTSKNQNQNQNRNATTITTTTATLSDLDTLSSDVERQRRTESDFAINQRRHKSRLTFIKKLPFVSSCA</sequence>
<gene>
    <name evidence="2" type="ORF">FMOSSE_LOCUS15780</name>
</gene>
<dbReference type="EMBL" id="CAJVPP010017883">
    <property type="protein sequence ID" value="CAG8733869.1"/>
    <property type="molecule type" value="Genomic_DNA"/>
</dbReference>
<evidence type="ECO:0000313" key="3">
    <source>
        <dbReference type="Proteomes" id="UP000789375"/>
    </source>
</evidence>
<keyword evidence="3" id="KW-1185">Reference proteome</keyword>
<evidence type="ECO:0000313" key="2">
    <source>
        <dbReference type="EMBL" id="CAG8733869.1"/>
    </source>
</evidence>
<protein>
    <submittedName>
        <fullName evidence="2">2982_t:CDS:1</fullName>
    </submittedName>
</protein>
<feature type="compositionally biased region" description="Polar residues" evidence="1">
    <location>
        <begin position="226"/>
        <end position="236"/>
    </location>
</feature>
<reference evidence="2" key="1">
    <citation type="submission" date="2021-06" db="EMBL/GenBank/DDBJ databases">
        <authorList>
            <person name="Kallberg Y."/>
            <person name="Tangrot J."/>
            <person name="Rosling A."/>
        </authorList>
    </citation>
    <scope>NUCLEOTIDE SEQUENCE</scope>
    <source>
        <strain evidence="2">87-6 pot B 2015</strain>
    </source>
</reference>
<feature type="compositionally biased region" description="Polar residues" evidence="1">
    <location>
        <begin position="180"/>
        <end position="191"/>
    </location>
</feature>
<dbReference type="Proteomes" id="UP000789375">
    <property type="component" value="Unassembled WGS sequence"/>
</dbReference>
<proteinExistence type="predicted"/>